<dbReference type="GO" id="GO:0004784">
    <property type="term" value="F:superoxide dismutase activity"/>
    <property type="evidence" value="ECO:0007669"/>
    <property type="project" value="UniProtKB-EC"/>
</dbReference>
<evidence type="ECO:0000256" key="3">
    <source>
        <dbReference type="ARBA" id="ARBA00022723"/>
    </source>
</evidence>
<reference evidence="6 7" key="1">
    <citation type="submission" date="2019-01" db="EMBL/GenBank/DDBJ databases">
        <title>Sequencing of cultivated peanut Arachis hypogaea provides insights into genome evolution and oil improvement.</title>
        <authorList>
            <person name="Chen X."/>
        </authorList>
    </citation>
    <scope>NUCLEOTIDE SEQUENCE [LARGE SCALE GENOMIC DNA]</scope>
    <source>
        <strain evidence="7">cv. Fuhuasheng</strain>
        <tissue evidence="6">Leaves</tissue>
    </source>
</reference>
<dbReference type="InterPro" id="IPR019833">
    <property type="entry name" value="Mn/Fe_SOD_BS"/>
</dbReference>
<evidence type="ECO:0000256" key="1">
    <source>
        <dbReference type="ARBA" id="ARBA00008714"/>
    </source>
</evidence>
<gene>
    <name evidence="6" type="ORF">Ahy_A01g003224</name>
</gene>
<dbReference type="GO" id="GO:0005739">
    <property type="term" value="C:mitochondrion"/>
    <property type="evidence" value="ECO:0007669"/>
    <property type="project" value="TreeGrafter"/>
</dbReference>
<proteinExistence type="inferred from homology"/>
<evidence type="ECO:0000256" key="2">
    <source>
        <dbReference type="ARBA" id="ARBA00012682"/>
    </source>
</evidence>
<dbReference type="PANTHER" id="PTHR11404:SF6">
    <property type="entry name" value="SUPEROXIDE DISMUTASE [MN], MITOCHONDRIAL"/>
    <property type="match status" value="1"/>
</dbReference>
<dbReference type="EC" id="1.15.1.1" evidence="2"/>
<evidence type="ECO:0000259" key="5">
    <source>
        <dbReference type="Pfam" id="PF02777"/>
    </source>
</evidence>
<keyword evidence="7" id="KW-1185">Reference proteome</keyword>
<keyword evidence="4" id="KW-0560">Oxidoreductase</keyword>
<dbReference type="STRING" id="3818.A0A445ESF4"/>
<dbReference type="Proteomes" id="UP000289738">
    <property type="component" value="Chromosome A01"/>
</dbReference>
<dbReference type="AlphaFoldDB" id="A0A445ESF4"/>
<protein>
    <recommendedName>
        <fullName evidence="2">superoxide dismutase</fullName>
        <ecNumber evidence="2">1.15.1.1</ecNumber>
    </recommendedName>
</protein>
<feature type="domain" description="Manganese/iron superoxide dismutase C-terminal" evidence="5">
    <location>
        <begin position="49"/>
        <end position="130"/>
    </location>
</feature>
<keyword evidence="3" id="KW-0479">Metal-binding</keyword>
<dbReference type="PROSITE" id="PS00088">
    <property type="entry name" value="SOD_MN"/>
    <property type="match status" value="1"/>
</dbReference>
<sequence length="161" mass="18519">MNTISYLNTWIKQEIDYLSDVRTFKEPPWFHFFCLMLHYLQEGGGEPPMGSLGWAIDEHFGSFEKLVQKVNAEGAALQGSGWVWLSLDKEFKKLVVETTVNQDPLVTKGPRLVPFLGIDVWEHAYYLQVKFRAWLLTSDGMIVVMTLLKACFSFQCDGYDL</sequence>
<dbReference type="InterPro" id="IPR036314">
    <property type="entry name" value="SOD_C_sf"/>
</dbReference>
<dbReference type="EMBL" id="SDMP01000001">
    <property type="protein sequence ID" value="RYR78424.1"/>
    <property type="molecule type" value="Genomic_DNA"/>
</dbReference>
<dbReference type="InterPro" id="IPR019832">
    <property type="entry name" value="Mn/Fe_SOD_C"/>
</dbReference>
<dbReference type="PANTHER" id="PTHR11404">
    <property type="entry name" value="SUPEROXIDE DISMUTASE 2"/>
    <property type="match status" value="1"/>
</dbReference>
<dbReference type="GO" id="GO:0030145">
    <property type="term" value="F:manganese ion binding"/>
    <property type="evidence" value="ECO:0007669"/>
    <property type="project" value="TreeGrafter"/>
</dbReference>
<dbReference type="Gene3D" id="3.55.40.20">
    <property type="entry name" value="Iron/manganese superoxide dismutase, C-terminal domain"/>
    <property type="match status" value="1"/>
</dbReference>
<organism evidence="6 7">
    <name type="scientific">Arachis hypogaea</name>
    <name type="common">Peanut</name>
    <dbReference type="NCBI Taxonomy" id="3818"/>
    <lineage>
        <taxon>Eukaryota</taxon>
        <taxon>Viridiplantae</taxon>
        <taxon>Streptophyta</taxon>
        <taxon>Embryophyta</taxon>
        <taxon>Tracheophyta</taxon>
        <taxon>Spermatophyta</taxon>
        <taxon>Magnoliopsida</taxon>
        <taxon>eudicotyledons</taxon>
        <taxon>Gunneridae</taxon>
        <taxon>Pentapetalae</taxon>
        <taxon>rosids</taxon>
        <taxon>fabids</taxon>
        <taxon>Fabales</taxon>
        <taxon>Fabaceae</taxon>
        <taxon>Papilionoideae</taxon>
        <taxon>50 kb inversion clade</taxon>
        <taxon>dalbergioids sensu lato</taxon>
        <taxon>Dalbergieae</taxon>
        <taxon>Pterocarpus clade</taxon>
        <taxon>Arachis</taxon>
    </lineage>
</organism>
<accession>A0A445ESF4</accession>
<name>A0A445ESF4_ARAHY</name>
<evidence type="ECO:0000313" key="6">
    <source>
        <dbReference type="EMBL" id="RYR78424.1"/>
    </source>
</evidence>
<dbReference type="InterPro" id="IPR050265">
    <property type="entry name" value="Fe/Mn_Superoxide_Dismutase"/>
</dbReference>
<evidence type="ECO:0000313" key="7">
    <source>
        <dbReference type="Proteomes" id="UP000289738"/>
    </source>
</evidence>
<dbReference type="SUPFAM" id="SSF54719">
    <property type="entry name" value="Fe,Mn superoxide dismutase (SOD), C-terminal domain"/>
    <property type="match status" value="1"/>
</dbReference>
<evidence type="ECO:0000256" key="4">
    <source>
        <dbReference type="ARBA" id="ARBA00023002"/>
    </source>
</evidence>
<dbReference type="Pfam" id="PF02777">
    <property type="entry name" value="Sod_Fe_C"/>
    <property type="match status" value="1"/>
</dbReference>
<comment type="caution">
    <text evidence="6">The sequence shown here is derived from an EMBL/GenBank/DDBJ whole genome shotgun (WGS) entry which is preliminary data.</text>
</comment>
<comment type="similarity">
    <text evidence="1">Belongs to the iron/manganese superoxide dismutase family.</text>
</comment>